<reference evidence="1 2" key="1">
    <citation type="journal article" date="2019" name="Environ. Microbiol.">
        <title>Species interactions and distinct microbial communities in high Arctic permafrost affected cryosols are associated with the CH4 and CO2 gas fluxes.</title>
        <authorList>
            <person name="Altshuler I."/>
            <person name="Hamel J."/>
            <person name="Turney S."/>
            <person name="Magnuson E."/>
            <person name="Levesque R."/>
            <person name="Greer C."/>
            <person name="Whyte L.G."/>
        </authorList>
    </citation>
    <scope>NUCLEOTIDE SEQUENCE [LARGE SCALE GENOMIC DNA]</scope>
    <source>
        <strain evidence="1 2">S9.2P</strain>
    </source>
</reference>
<evidence type="ECO:0000313" key="2">
    <source>
        <dbReference type="Proteomes" id="UP000317646"/>
    </source>
</evidence>
<dbReference type="AlphaFoldDB" id="A0A502GC84"/>
<proteinExistence type="predicted"/>
<protein>
    <recommendedName>
        <fullName evidence="3">DUF4375 domain-containing protein</fullName>
    </recommendedName>
</protein>
<name>A0A502GC84_9BACT</name>
<sequence>MPAGDPSFSFQPGPREYGSPTDAHLAFRTAVVEALLPDVSRADLALVWALFEAEMACEAATQQHENLYQICFYLYELGQLEDVFRLYEAKFLARNMDVGITLDREMMTVGHEVAEVRAYAREVFRQQPPLQTRYPTLLQELDGLVAYPDYDSLEDYRTFIRGYFYGHEPGDLLPVN</sequence>
<organism evidence="1 2">
    <name type="scientific">Hymenobacter nivis</name>
    <dbReference type="NCBI Taxonomy" id="1850093"/>
    <lineage>
        <taxon>Bacteria</taxon>
        <taxon>Pseudomonadati</taxon>
        <taxon>Bacteroidota</taxon>
        <taxon>Cytophagia</taxon>
        <taxon>Cytophagales</taxon>
        <taxon>Hymenobacteraceae</taxon>
        <taxon>Hymenobacter</taxon>
    </lineage>
</organism>
<evidence type="ECO:0008006" key="3">
    <source>
        <dbReference type="Google" id="ProtNLM"/>
    </source>
</evidence>
<gene>
    <name evidence="1" type="ORF">EAH73_21770</name>
</gene>
<accession>A0A502GC84</accession>
<comment type="caution">
    <text evidence="1">The sequence shown here is derived from an EMBL/GenBank/DDBJ whole genome shotgun (WGS) entry which is preliminary data.</text>
</comment>
<evidence type="ECO:0000313" key="1">
    <source>
        <dbReference type="EMBL" id="TPG58950.1"/>
    </source>
</evidence>
<dbReference type="EMBL" id="RCYZ01000014">
    <property type="protein sequence ID" value="TPG58950.1"/>
    <property type="molecule type" value="Genomic_DNA"/>
</dbReference>
<dbReference type="Proteomes" id="UP000317646">
    <property type="component" value="Unassembled WGS sequence"/>
</dbReference>
<keyword evidence="2" id="KW-1185">Reference proteome</keyword>